<evidence type="ECO:0000259" key="5">
    <source>
        <dbReference type="PROSITE" id="PS50932"/>
    </source>
</evidence>
<dbReference type="SMART" id="SM00354">
    <property type="entry name" value="HTH_LACI"/>
    <property type="match status" value="1"/>
</dbReference>
<evidence type="ECO:0000256" key="2">
    <source>
        <dbReference type="ARBA" id="ARBA00023125"/>
    </source>
</evidence>
<dbReference type="SUPFAM" id="SSF47413">
    <property type="entry name" value="lambda repressor-like DNA-binding domains"/>
    <property type="match status" value="1"/>
</dbReference>
<evidence type="ECO:0000313" key="7">
    <source>
        <dbReference type="Proteomes" id="UP001595891"/>
    </source>
</evidence>
<dbReference type="Pfam" id="PF13377">
    <property type="entry name" value="Peripla_BP_3"/>
    <property type="match status" value="1"/>
</dbReference>
<evidence type="ECO:0000313" key="6">
    <source>
        <dbReference type="EMBL" id="MFC4591728.1"/>
    </source>
</evidence>
<accession>A0ABV9ERF0</accession>
<evidence type="ECO:0000256" key="4">
    <source>
        <dbReference type="SAM" id="MobiDB-lite"/>
    </source>
</evidence>
<sequence length="347" mass="36486">MTDLGVSTSGARRRPPSQADVAALADVSSQTVSRVANGRANVDQATRERVLSAMRILGYQRNSAARALALGRFHMLGVITFDLSAHGNARTLAAISRAAQAAGYSVNVACAEEQTETAVQQAFSKLSGQAVDGVVVIEAQILDRQGLRLPPGVPVIVADGDPEHRFSSVDNNQAAGAVAATRHLLDLGHRTVWHVAGPQDSYSARRRAAAWHATLKEAGAAVPPLRLGDWTARSGHRIGAELAARDDVTAIFAGNDHMALGIMLALHEAGRRVPEDVSVVGFDDVPEAAYFIPPLTTIRQDFEEIGRQCVSLLLDQIDAGGGVATKLVTVPPLLTVRATTAVAPATG</sequence>
<dbReference type="SUPFAM" id="SSF53822">
    <property type="entry name" value="Periplasmic binding protein-like I"/>
    <property type="match status" value="1"/>
</dbReference>
<dbReference type="InterPro" id="IPR046335">
    <property type="entry name" value="LacI/GalR-like_sensor"/>
</dbReference>
<dbReference type="InterPro" id="IPR000843">
    <property type="entry name" value="HTH_LacI"/>
</dbReference>
<dbReference type="PANTHER" id="PTHR30146">
    <property type="entry name" value="LACI-RELATED TRANSCRIPTIONAL REPRESSOR"/>
    <property type="match status" value="1"/>
</dbReference>
<dbReference type="PROSITE" id="PS50932">
    <property type="entry name" value="HTH_LACI_2"/>
    <property type="match status" value="1"/>
</dbReference>
<dbReference type="CDD" id="cd01574">
    <property type="entry name" value="PBP1_LacI"/>
    <property type="match status" value="1"/>
</dbReference>
<proteinExistence type="predicted"/>
<name>A0ABV9ERF0_9ACTN</name>
<keyword evidence="2" id="KW-0238">DNA-binding</keyword>
<reference evidence="7" key="1">
    <citation type="journal article" date="2019" name="Int. J. Syst. Evol. Microbiol.">
        <title>The Global Catalogue of Microorganisms (GCM) 10K type strain sequencing project: providing services to taxonomists for standard genome sequencing and annotation.</title>
        <authorList>
            <consortium name="The Broad Institute Genomics Platform"/>
            <consortium name="The Broad Institute Genome Sequencing Center for Infectious Disease"/>
            <person name="Wu L."/>
            <person name="Ma J."/>
        </authorList>
    </citation>
    <scope>NUCLEOTIDE SEQUENCE [LARGE SCALE GENOMIC DNA]</scope>
    <source>
        <strain evidence="7">CCUG 49560</strain>
    </source>
</reference>
<dbReference type="CDD" id="cd01392">
    <property type="entry name" value="HTH_LacI"/>
    <property type="match status" value="1"/>
</dbReference>
<keyword evidence="3" id="KW-0804">Transcription</keyword>
<dbReference type="Proteomes" id="UP001595891">
    <property type="component" value="Unassembled WGS sequence"/>
</dbReference>
<dbReference type="Gene3D" id="3.40.50.2300">
    <property type="match status" value="2"/>
</dbReference>
<evidence type="ECO:0000256" key="1">
    <source>
        <dbReference type="ARBA" id="ARBA00023015"/>
    </source>
</evidence>
<feature type="compositionally biased region" description="Polar residues" evidence="4">
    <location>
        <begin position="1"/>
        <end position="10"/>
    </location>
</feature>
<keyword evidence="7" id="KW-1185">Reference proteome</keyword>
<keyword evidence="1" id="KW-0805">Transcription regulation</keyword>
<dbReference type="Pfam" id="PF00356">
    <property type="entry name" value="LacI"/>
    <property type="match status" value="1"/>
</dbReference>
<protein>
    <submittedName>
        <fullName evidence="6">Substrate-binding domain-containing protein</fullName>
    </submittedName>
</protein>
<dbReference type="InterPro" id="IPR028082">
    <property type="entry name" value="Peripla_BP_I"/>
</dbReference>
<dbReference type="InterPro" id="IPR010982">
    <property type="entry name" value="Lambda_DNA-bd_dom_sf"/>
</dbReference>
<organism evidence="6 7">
    <name type="scientific">Sphaerisporangium corydalis</name>
    <dbReference type="NCBI Taxonomy" id="1441875"/>
    <lineage>
        <taxon>Bacteria</taxon>
        <taxon>Bacillati</taxon>
        <taxon>Actinomycetota</taxon>
        <taxon>Actinomycetes</taxon>
        <taxon>Streptosporangiales</taxon>
        <taxon>Streptosporangiaceae</taxon>
        <taxon>Sphaerisporangium</taxon>
    </lineage>
</organism>
<gene>
    <name evidence="6" type="ORF">ACFO8L_36940</name>
</gene>
<dbReference type="RefSeq" id="WP_262845445.1">
    <property type="nucleotide sequence ID" value="NZ_JANZYP010000039.1"/>
</dbReference>
<dbReference type="Gene3D" id="1.10.260.40">
    <property type="entry name" value="lambda repressor-like DNA-binding domains"/>
    <property type="match status" value="1"/>
</dbReference>
<feature type="region of interest" description="Disordered" evidence="4">
    <location>
        <begin position="1"/>
        <end position="22"/>
    </location>
</feature>
<dbReference type="EMBL" id="JBHSFN010000036">
    <property type="protein sequence ID" value="MFC4591728.1"/>
    <property type="molecule type" value="Genomic_DNA"/>
</dbReference>
<feature type="domain" description="HTH lacI-type" evidence="5">
    <location>
        <begin position="16"/>
        <end position="70"/>
    </location>
</feature>
<dbReference type="PANTHER" id="PTHR30146:SF153">
    <property type="entry name" value="LACTOSE OPERON REPRESSOR"/>
    <property type="match status" value="1"/>
</dbReference>
<evidence type="ECO:0000256" key="3">
    <source>
        <dbReference type="ARBA" id="ARBA00023163"/>
    </source>
</evidence>
<comment type="caution">
    <text evidence="6">The sequence shown here is derived from an EMBL/GenBank/DDBJ whole genome shotgun (WGS) entry which is preliminary data.</text>
</comment>